<keyword evidence="1" id="KW-0732">Signal</keyword>
<proteinExistence type="predicted"/>
<feature type="chain" id="PRO_5039482874" evidence="1">
    <location>
        <begin position="17"/>
        <end position="89"/>
    </location>
</feature>
<dbReference type="AlphaFoldDB" id="A0A9E7FWL1"/>
<accession>A0A9E7FWL1</accession>
<evidence type="ECO:0000313" key="3">
    <source>
        <dbReference type="Proteomes" id="UP001055439"/>
    </source>
</evidence>
<dbReference type="Proteomes" id="UP001055439">
    <property type="component" value="Chromosome 5"/>
</dbReference>
<keyword evidence="3" id="KW-1185">Reference proteome</keyword>
<evidence type="ECO:0000256" key="1">
    <source>
        <dbReference type="SAM" id="SignalP"/>
    </source>
</evidence>
<reference evidence="2" key="1">
    <citation type="submission" date="2022-05" db="EMBL/GenBank/DDBJ databases">
        <title>The Musa troglodytarum L. genome provides insights into the mechanism of non-climacteric behaviour and enrichment of carotenoids.</title>
        <authorList>
            <person name="Wang J."/>
        </authorList>
    </citation>
    <scope>NUCLEOTIDE SEQUENCE</scope>
    <source>
        <tissue evidence="2">Leaf</tissue>
    </source>
</reference>
<name>A0A9E7FWL1_9LILI</name>
<dbReference type="EMBL" id="CP097507">
    <property type="protein sequence ID" value="URE03704.1"/>
    <property type="molecule type" value="Genomic_DNA"/>
</dbReference>
<feature type="signal peptide" evidence="1">
    <location>
        <begin position="1"/>
        <end position="16"/>
    </location>
</feature>
<gene>
    <name evidence="2" type="ORF">MUK42_00271</name>
</gene>
<evidence type="ECO:0000313" key="2">
    <source>
        <dbReference type="EMBL" id="URE03704.1"/>
    </source>
</evidence>
<protein>
    <submittedName>
        <fullName evidence="2">Uncharacterized protein</fullName>
    </submittedName>
</protein>
<organism evidence="2 3">
    <name type="scientific">Musa troglodytarum</name>
    <name type="common">fe'i banana</name>
    <dbReference type="NCBI Taxonomy" id="320322"/>
    <lineage>
        <taxon>Eukaryota</taxon>
        <taxon>Viridiplantae</taxon>
        <taxon>Streptophyta</taxon>
        <taxon>Embryophyta</taxon>
        <taxon>Tracheophyta</taxon>
        <taxon>Spermatophyta</taxon>
        <taxon>Magnoliopsida</taxon>
        <taxon>Liliopsida</taxon>
        <taxon>Zingiberales</taxon>
        <taxon>Musaceae</taxon>
        <taxon>Musa</taxon>
    </lineage>
</organism>
<sequence length="89" mass="9789">MHLSLLLWSSYDTVLGLCKLGPRGFPGIKALSGESKAFTDGKNFELTDDPTKQEDVPTRTCSVRLGRHVARKSLNLTSVICNLQRTAIN</sequence>